<keyword evidence="1" id="KW-0812">Transmembrane</keyword>
<evidence type="ECO:0000256" key="1">
    <source>
        <dbReference type="SAM" id="Phobius"/>
    </source>
</evidence>
<sequence>MVKKTLRVAVQDATQWLVIGVAFGVVTAPLAWLFHRPAFNGLVGLWWHSPHKLAFTGVVGATMVGSWLVLVLLFWALESLKWAMGRHDKF</sequence>
<accession>A0A9D1QS05</accession>
<dbReference type="EMBL" id="DXGJ01000029">
    <property type="protein sequence ID" value="HIW71753.1"/>
    <property type="molecule type" value="Genomic_DNA"/>
</dbReference>
<dbReference type="Proteomes" id="UP000886822">
    <property type="component" value="Unassembled WGS sequence"/>
</dbReference>
<reference evidence="2" key="2">
    <citation type="submission" date="2021-04" db="EMBL/GenBank/DDBJ databases">
        <authorList>
            <person name="Gilroy R."/>
        </authorList>
    </citation>
    <scope>NUCLEOTIDE SEQUENCE</scope>
    <source>
        <strain evidence="2">CHK173-259</strain>
    </source>
</reference>
<comment type="caution">
    <text evidence="2">The sequence shown here is derived from an EMBL/GenBank/DDBJ whole genome shotgun (WGS) entry which is preliminary data.</text>
</comment>
<dbReference type="AlphaFoldDB" id="A0A9D1QS05"/>
<organism evidence="2 3">
    <name type="scientific">Candidatus Levilactobacillus faecigallinarum</name>
    <dbReference type="NCBI Taxonomy" id="2838638"/>
    <lineage>
        <taxon>Bacteria</taxon>
        <taxon>Bacillati</taxon>
        <taxon>Bacillota</taxon>
        <taxon>Bacilli</taxon>
        <taxon>Lactobacillales</taxon>
        <taxon>Lactobacillaceae</taxon>
        <taxon>Levilactobacillus</taxon>
    </lineage>
</organism>
<keyword evidence="1" id="KW-1133">Transmembrane helix</keyword>
<feature type="transmembrane region" description="Helical" evidence="1">
    <location>
        <begin position="54"/>
        <end position="77"/>
    </location>
</feature>
<gene>
    <name evidence="2" type="ORF">H9875_03910</name>
</gene>
<evidence type="ECO:0000313" key="2">
    <source>
        <dbReference type="EMBL" id="HIW71753.1"/>
    </source>
</evidence>
<evidence type="ECO:0000313" key="3">
    <source>
        <dbReference type="Proteomes" id="UP000886822"/>
    </source>
</evidence>
<proteinExistence type="predicted"/>
<keyword evidence="1" id="KW-0472">Membrane</keyword>
<reference evidence="2" key="1">
    <citation type="journal article" date="2021" name="PeerJ">
        <title>Extensive microbial diversity within the chicken gut microbiome revealed by metagenomics and culture.</title>
        <authorList>
            <person name="Gilroy R."/>
            <person name="Ravi A."/>
            <person name="Getino M."/>
            <person name="Pursley I."/>
            <person name="Horton D.L."/>
            <person name="Alikhan N.F."/>
            <person name="Baker D."/>
            <person name="Gharbi K."/>
            <person name="Hall N."/>
            <person name="Watson M."/>
            <person name="Adriaenssens E.M."/>
            <person name="Foster-Nyarko E."/>
            <person name="Jarju S."/>
            <person name="Secka A."/>
            <person name="Antonio M."/>
            <person name="Oren A."/>
            <person name="Chaudhuri R.R."/>
            <person name="La Ragione R."/>
            <person name="Hildebrand F."/>
            <person name="Pallen M.J."/>
        </authorList>
    </citation>
    <scope>NUCLEOTIDE SEQUENCE</scope>
    <source>
        <strain evidence="2">CHK173-259</strain>
    </source>
</reference>
<feature type="transmembrane region" description="Helical" evidence="1">
    <location>
        <begin position="16"/>
        <end position="34"/>
    </location>
</feature>
<protein>
    <submittedName>
        <fullName evidence="2">Uncharacterized protein</fullName>
    </submittedName>
</protein>
<name>A0A9D1QS05_9LACO</name>